<comment type="caution">
    <text evidence="4">The sequence shown here is derived from an EMBL/GenBank/DDBJ whole genome shotgun (WGS) entry which is preliminary data.</text>
</comment>
<dbReference type="GO" id="GO:0005975">
    <property type="term" value="P:carbohydrate metabolic process"/>
    <property type="evidence" value="ECO:0007669"/>
    <property type="project" value="InterPro"/>
</dbReference>
<dbReference type="EMBL" id="MHLC01000026">
    <property type="protein sequence ID" value="OGZ00828.1"/>
    <property type="molecule type" value="Genomic_DNA"/>
</dbReference>
<keyword evidence="2" id="KW-0413">Isomerase</keyword>
<dbReference type="Gene3D" id="3.40.50.10490">
    <property type="entry name" value="Glucose-6-phosphate isomerase like protein, domain 1"/>
    <property type="match status" value="2"/>
</dbReference>
<dbReference type="Pfam" id="PF10432">
    <property type="entry name" value="bact-PGI_C"/>
    <property type="match status" value="1"/>
</dbReference>
<evidence type="ECO:0000256" key="2">
    <source>
        <dbReference type="ARBA" id="ARBA00023235"/>
    </source>
</evidence>
<gene>
    <name evidence="4" type="ORF">A3A43_02430</name>
</gene>
<dbReference type="SUPFAM" id="SSF53697">
    <property type="entry name" value="SIS domain"/>
    <property type="match status" value="1"/>
</dbReference>
<comment type="similarity">
    <text evidence="1">Belongs to the PGI/PMI family.</text>
</comment>
<dbReference type="GO" id="GO:0097367">
    <property type="term" value="F:carbohydrate derivative binding"/>
    <property type="evidence" value="ECO:0007669"/>
    <property type="project" value="InterPro"/>
</dbReference>
<proteinExistence type="inferred from homology"/>
<dbReference type="GO" id="GO:0004476">
    <property type="term" value="F:mannose-6-phosphate isomerase activity"/>
    <property type="evidence" value="ECO:0007669"/>
    <property type="project" value="InterPro"/>
</dbReference>
<dbReference type="InterPro" id="IPR019490">
    <property type="entry name" value="Glu6P/Mann6P_isomerase_C"/>
</dbReference>
<dbReference type="STRING" id="1798652.A3A43_02430"/>
<organism evidence="4 5">
    <name type="scientific">Candidatus Liptonbacteria bacterium RIFCSPLOWO2_01_FULL_56_20</name>
    <dbReference type="NCBI Taxonomy" id="1798652"/>
    <lineage>
        <taxon>Bacteria</taxon>
        <taxon>Candidatus Liptoniibacteriota</taxon>
    </lineage>
</organism>
<evidence type="ECO:0000259" key="3">
    <source>
        <dbReference type="Pfam" id="PF10432"/>
    </source>
</evidence>
<dbReference type="GO" id="GO:0004347">
    <property type="term" value="F:glucose-6-phosphate isomerase activity"/>
    <property type="evidence" value="ECO:0007669"/>
    <property type="project" value="InterPro"/>
</dbReference>
<sequence>MDVFQKNILEFNRQLGASGLTCSRLKLLSSARPDGIIVSGMGGSGLAGEIAKTVSQEIGLRIPVVSLKDYWRGDIAAAYHLKRPLYAFVSFSGNTEETLSGFRALLRRRPRPAMAALATGGELKRLAERHHTPLVTFAAAGLTPRQATGRMFYGLAQILRAADVIPRSIPEFTSLKPRAFQTAGKHVATKIRRPLVLVYTDETNKQLGYLWKIALNETAKALAFTNALPEMTHNEIVSLKRAGVKSAAIFLTDHRTSPRLQKRSRITEQLLKKWGAQVISLPLQGRTRLEKTWRTILLADWATYFLAKLNHRDPGETAVVDELKRLMKHA</sequence>
<dbReference type="AlphaFoldDB" id="A0A1G2CK80"/>
<evidence type="ECO:0000313" key="5">
    <source>
        <dbReference type="Proteomes" id="UP000178495"/>
    </source>
</evidence>
<evidence type="ECO:0000313" key="4">
    <source>
        <dbReference type="EMBL" id="OGZ00828.1"/>
    </source>
</evidence>
<protein>
    <recommendedName>
        <fullName evidence="3">Bifunctional glucose-6-phosphate/mannose-6-phosphate isomerase C-terminal domain-containing protein</fullName>
    </recommendedName>
</protein>
<name>A0A1G2CK80_9BACT</name>
<feature type="domain" description="Bifunctional glucose-6-phosphate/mannose-6-phosphate isomerase C-terminal" evidence="3">
    <location>
        <begin position="182"/>
        <end position="326"/>
    </location>
</feature>
<evidence type="ECO:0000256" key="1">
    <source>
        <dbReference type="ARBA" id="ARBA00010523"/>
    </source>
</evidence>
<dbReference type="InterPro" id="IPR046348">
    <property type="entry name" value="SIS_dom_sf"/>
</dbReference>
<reference evidence="4 5" key="1">
    <citation type="journal article" date="2016" name="Nat. Commun.">
        <title>Thousands of microbial genomes shed light on interconnected biogeochemical processes in an aquifer system.</title>
        <authorList>
            <person name="Anantharaman K."/>
            <person name="Brown C.T."/>
            <person name="Hug L.A."/>
            <person name="Sharon I."/>
            <person name="Castelle C.J."/>
            <person name="Probst A.J."/>
            <person name="Thomas B.C."/>
            <person name="Singh A."/>
            <person name="Wilkins M.J."/>
            <person name="Karaoz U."/>
            <person name="Brodie E.L."/>
            <person name="Williams K.H."/>
            <person name="Hubbard S.S."/>
            <person name="Banfield J.F."/>
        </authorList>
    </citation>
    <scope>NUCLEOTIDE SEQUENCE [LARGE SCALE GENOMIC DNA]</scope>
</reference>
<dbReference type="Proteomes" id="UP000178495">
    <property type="component" value="Unassembled WGS sequence"/>
</dbReference>
<dbReference type="GO" id="GO:1901135">
    <property type="term" value="P:carbohydrate derivative metabolic process"/>
    <property type="evidence" value="ECO:0007669"/>
    <property type="project" value="InterPro"/>
</dbReference>
<accession>A0A1G2CK80</accession>